<protein>
    <submittedName>
        <fullName evidence="1">ORF135</fullName>
    </submittedName>
</protein>
<sequence>MQKKEETAKRWRPDEQYMDAAQRAYAAGTLTTPPPDQKRFSRRHMLPMLYVEFFPGSTRRYHEQDDFLWEMALYYGRSIKPIKDHIYDGEMPNFDYQCNILKHRMPPPALRVKDMPRVEVYGKDGQRGEKLPNVIYVEKVEPERLEALNKLWLNKPPVPTWRQAFKVERLPLLSGDVTDDIHCFASKEHVHVYLELIYTALCQAVHICFENYLLTEFRETAEFVLHSLRLCGYFWQKVQYQAMQTSLADALLNHAYVLWVNDHVVVPLRANQLLRRIFKKIILYQTYPWREAESGNICTTIRDVPLYSAPERHSVLPVSHRAVYEMLKDRQQYADNSEMNHFRELWAVNRAAYECGVLQACCVTDYQTYARMRAEENYPVPESVAAVTLHDAMMHTDKTPTVERMMQSSLMADLYHLDALLDRNRKRNNVLPCCMSTLPPLMDEVVYYCMAEKNNRPVPPPSYASSLLFSDRENAKGKRNMARQLFCISCAWKTGQDHVGGWDFITQLWHSKLCSRLRHYDVENLRQTPKDIVSYKGTSVSQEPF</sequence>
<dbReference type="RefSeq" id="YP_656643.1">
    <property type="nucleotide sequence ID" value="NC_008210.1"/>
</dbReference>
<accession>Q14VX1</accession>
<keyword evidence="2" id="KW-1185">Reference proteome</keyword>
<evidence type="ECO:0000313" key="2">
    <source>
        <dbReference type="Proteomes" id="UP000120576"/>
    </source>
</evidence>
<dbReference type="EMBL" id="DQ665652">
    <property type="protein sequence ID" value="ABG25598.1"/>
    <property type="molecule type" value="Genomic_DNA"/>
</dbReference>
<reference evidence="1 2" key="1">
    <citation type="journal article" date="2006" name="J. Gen. Virol.">
        <title>Genome sequences of two frog herpesviruses.</title>
        <authorList>
            <person name="Davison A.J."/>
            <person name="Cunningham C."/>
            <person name="Sauerbier W."/>
            <person name="McKinnell R.G."/>
        </authorList>
    </citation>
    <scope>NUCLEOTIDE SEQUENCE [LARGE SCALE GENOMIC DNA]</scope>
    <source>
        <strain evidence="1">ATCC VR-568</strain>
    </source>
</reference>
<dbReference type="GeneID" id="5179494"/>
<dbReference type="Proteomes" id="UP000120576">
    <property type="component" value="Genome"/>
</dbReference>
<dbReference type="KEGG" id="vg:5179494"/>
<proteinExistence type="predicted"/>
<evidence type="ECO:0000313" key="1">
    <source>
        <dbReference type="EMBL" id="ABG25598.1"/>
    </source>
</evidence>
<organism evidence="1 2">
    <name type="scientific">Ranid herpesvirus 2</name>
    <dbReference type="NCBI Taxonomy" id="389214"/>
    <lineage>
        <taxon>Viruses</taxon>
        <taxon>Duplodnaviria</taxon>
        <taxon>Heunggongvirae</taxon>
        <taxon>Peploviricota</taxon>
        <taxon>Herviviricetes</taxon>
        <taxon>Herpesvirales</taxon>
        <taxon>Alloherpesviridae</taxon>
        <taxon>Batravirus</taxon>
        <taxon>Batravirus ranidallo2</taxon>
    </lineage>
</organism>
<name>Q14VX1_9VIRU</name>